<evidence type="ECO:0000256" key="5">
    <source>
        <dbReference type="HAMAP-Rule" id="MF_00651"/>
    </source>
</evidence>
<protein>
    <recommendedName>
        <fullName evidence="5">Putative pre-16S rRNA nuclease</fullName>
        <ecNumber evidence="5">3.1.-.-</ecNumber>
    </recommendedName>
</protein>
<dbReference type="GO" id="GO:0016788">
    <property type="term" value="F:hydrolase activity, acting on ester bonds"/>
    <property type="evidence" value="ECO:0007669"/>
    <property type="project" value="UniProtKB-UniRule"/>
</dbReference>
<dbReference type="InterPro" id="IPR005227">
    <property type="entry name" value="YqgF"/>
</dbReference>
<dbReference type="OrthoDB" id="9796140at2"/>
<dbReference type="InterPro" id="IPR012337">
    <property type="entry name" value="RNaseH-like_sf"/>
</dbReference>
<dbReference type="PANTHER" id="PTHR33317:SF4">
    <property type="entry name" value="POLYNUCLEOTIDYL TRANSFERASE, RIBONUCLEASE H-LIKE SUPERFAMILY PROTEIN"/>
    <property type="match status" value="1"/>
</dbReference>
<dbReference type="KEGG" id="htl:HPTL_1724"/>
<evidence type="ECO:0000313" key="7">
    <source>
        <dbReference type="EMBL" id="BBD77982.1"/>
    </source>
</evidence>
<keyword evidence="8" id="KW-1185">Reference proteome</keyword>
<dbReference type="Gene3D" id="3.30.420.140">
    <property type="entry name" value="YqgF/RNase H-like domain"/>
    <property type="match status" value="1"/>
</dbReference>
<dbReference type="SMART" id="SM00732">
    <property type="entry name" value="YqgFc"/>
    <property type="match status" value="1"/>
</dbReference>
<dbReference type="EC" id="3.1.-.-" evidence="5"/>
<evidence type="ECO:0000256" key="3">
    <source>
        <dbReference type="ARBA" id="ARBA00022722"/>
    </source>
</evidence>
<comment type="function">
    <text evidence="5">Could be a nuclease involved in processing of the 5'-end of pre-16S rRNA.</text>
</comment>
<dbReference type="RefSeq" id="WP_119335659.1">
    <property type="nucleotide sequence ID" value="NZ_AP018558.1"/>
</dbReference>
<keyword evidence="2 5" id="KW-0690">Ribosome biogenesis</keyword>
<name>A0A2Z6E0H2_HYDTE</name>
<reference evidence="7 8" key="1">
    <citation type="submission" date="2018-04" db="EMBL/GenBank/DDBJ databases">
        <title>Complete genome sequence of Hydrogenophilus thermoluteolus TH-1.</title>
        <authorList>
            <person name="Arai H."/>
        </authorList>
    </citation>
    <scope>NUCLEOTIDE SEQUENCE [LARGE SCALE GENOMIC DNA]</scope>
    <source>
        <strain evidence="7 8">TH-1</strain>
    </source>
</reference>
<dbReference type="AlphaFoldDB" id="A0A2Z6E0H2"/>
<dbReference type="GO" id="GO:0000967">
    <property type="term" value="P:rRNA 5'-end processing"/>
    <property type="evidence" value="ECO:0007669"/>
    <property type="project" value="UniProtKB-UniRule"/>
</dbReference>
<dbReference type="PANTHER" id="PTHR33317">
    <property type="entry name" value="POLYNUCLEOTIDYL TRANSFERASE, RIBONUCLEASE H-LIKE SUPERFAMILY PROTEIN"/>
    <property type="match status" value="1"/>
</dbReference>
<dbReference type="Proteomes" id="UP000262004">
    <property type="component" value="Chromosome"/>
</dbReference>
<evidence type="ECO:0000256" key="4">
    <source>
        <dbReference type="ARBA" id="ARBA00022801"/>
    </source>
</evidence>
<evidence type="ECO:0000256" key="2">
    <source>
        <dbReference type="ARBA" id="ARBA00022517"/>
    </source>
</evidence>
<dbReference type="Pfam" id="PF03652">
    <property type="entry name" value="RuvX"/>
    <property type="match status" value="1"/>
</dbReference>
<accession>A0A2Z6E0H2</accession>
<evidence type="ECO:0000256" key="1">
    <source>
        <dbReference type="ARBA" id="ARBA00022490"/>
    </source>
</evidence>
<dbReference type="InterPro" id="IPR037027">
    <property type="entry name" value="YqgF/RNaseH-like_dom_sf"/>
</dbReference>
<sequence>MAECALAPCDGVWLGIDYGNARIGVAVATLPVAIATPLTTLAAQPETRFWVAFDALVAEWHPCGFVLGWPPTPASGNPHPMHPAITAFANTLTARHAKPIYWVDESLTSAHAEQLLRETGKRRWQARKARLDAVAAALILQTFCDGHATVYPPGAITHAHGKPIDIATP</sequence>
<dbReference type="HAMAP" id="MF_00651">
    <property type="entry name" value="Nuclease_YqgF"/>
    <property type="match status" value="1"/>
</dbReference>
<keyword evidence="4 5" id="KW-0378">Hydrolase</keyword>
<feature type="domain" description="YqgF/RNase H-like" evidence="6">
    <location>
        <begin position="11"/>
        <end position="112"/>
    </location>
</feature>
<dbReference type="InterPro" id="IPR006641">
    <property type="entry name" value="YqgF/RNaseH-like_dom"/>
</dbReference>
<evidence type="ECO:0000313" key="8">
    <source>
        <dbReference type="Proteomes" id="UP000262004"/>
    </source>
</evidence>
<keyword evidence="3 5" id="KW-0540">Nuclease</keyword>
<comment type="subcellular location">
    <subcellularLocation>
        <location evidence="5">Cytoplasm</location>
    </subcellularLocation>
</comment>
<proteinExistence type="inferred from homology"/>
<evidence type="ECO:0000259" key="6">
    <source>
        <dbReference type="SMART" id="SM00732"/>
    </source>
</evidence>
<dbReference type="GO" id="GO:0005829">
    <property type="term" value="C:cytosol"/>
    <property type="evidence" value="ECO:0007669"/>
    <property type="project" value="TreeGrafter"/>
</dbReference>
<keyword evidence="1 5" id="KW-0963">Cytoplasm</keyword>
<dbReference type="GO" id="GO:0004518">
    <property type="term" value="F:nuclease activity"/>
    <property type="evidence" value="ECO:0007669"/>
    <property type="project" value="UniProtKB-KW"/>
</dbReference>
<gene>
    <name evidence="7" type="ORF">HPTL_1724</name>
</gene>
<dbReference type="EMBL" id="AP018558">
    <property type="protein sequence ID" value="BBD77982.1"/>
    <property type="molecule type" value="Genomic_DNA"/>
</dbReference>
<comment type="similarity">
    <text evidence="5">Belongs to the YqgF HJR family.</text>
</comment>
<organism evidence="7 8">
    <name type="scientific">Hydrogenophilus thermoluteolus</name>
    <name type="common">Pseudomonas hydrogenothermophila</name>
    <dbReference type="NCBI Taxonomy" id="297"/>
    <lineage>
        <taxon>Bacteria</taxon>
        <taxon>Pseudomonadati</taxon>
        <taxon>Pseudomonadota</taxon>
        <taxon>Hydrogenophilia</taxon>
        <taxon>Hydrogenophilales</taxon>
        <taxon>Hydrogenophilaceae</taxon>
        <taxon>Hydrogenophilus</taxon>
    </lineage>
</organism>
<dbReference type="SUPFAM" id="SSF53098">
    <property type="entry name" value="Ribonuclease H-like"/>
    <property type="match status" value="1"/>
</dbReference>
<dbReference type="NCBIfam" id="TIGR00250">
    <property type="entry name" value="RNAse_H_YqgF"/>
    <property type="match status" value="1"/>
</dbReference>
<dbReference type="CDD" id="cd16964">
    <property type="entry name" value="YqgF"/>
    <property type="match status" value="1"/>
</dbReference>